<dbReference type="RefSeq" id="WP_163588992.1">
    <property type="nucleotide sequence ID" value="NZ_CP040856.1"/>
</dbReference>
<feature type="compositionally biased region" description="Polar residues" evidence="1">
    <location>
        <begin position="935"/>
        <end position="955"/>
    </location>
</feature>
<keyword evidence="4" id="KW-0614">Plasmid</keyword>
<evidence type="ECO:0000256" key="1">
    <source>
        <dbReference type="SAM" id="MobiDB-lite"/>
    </source>
</evidence>
<dbReference type="EMBL" id="CP040856">
    <property type="protein sequence ID" value="QIA88635.1"/>
    <property type="molecule type" value="Genomic_DNA"/>
</dbReference>
<feature type="transmembrane region" description="Helical" evidence="2">
    <location>
        <begin position="327"/>
        <end position="349"/>
    </location>
</feature>
<feature type="domain" description="DUF8208" evidence="3">
    <location>
        <begin position="42"/>
        <end position="453"/>
    </location>
</feature>
<feature type="compositionally biased region" description="Basic and acidic residues" evidence="1">
    <location>
        <begin position="733"/>
        <end position="750"/>
    </location>
</feature>
<evidence type="ECO:0000313" key="5">
    <source>
        <dbReference type="Proteomes" id="UP000464749"/>
    </source>
</evidence>
<feature type="transmembrane region" description="Helical" evidence="2">
    <location>
        <begin position="103"/>
        <end position="120"/>
    </location>
</feature>
<feature type="compositionally biased region" description="Low complexity" evidence="1">
    <location>
        <begin position="872"/>
        <end position="881"/>
    </location>
</feature>
<feature type="compositionally biased region" description="Polar residues" evidence="1">
    <location>
        <begin position="815"/>
        <end position="841"/>
    </location>
</feature>
<evidence type="ECO:0000256" key="2">
    <source>
        <dbReference type="SAM" id="Phobius"/>
    </source>
</evidence>
<feature type="compositionally biased region" description="Low complexity" evidence="1">
    <location>
        <begin position="785"/>
        <end position="803"/>
    </location>
</feature>
<dbReference type="Pfam" id="PF26635">
    <property type="entry name" value="DUF8208"/>
    <property type="match status" value="1"/>
</dbReference>
<feature type="transmembrane region" description="Helical" evidence="2">
    <location>
        <begin position="383"/>
        <end position="400"/>
    </location>
</feature>
<feature type="transmembrane region" description="Helical" evidence="2">
    <location>
        <begin position="46"/>
        <end position="66"/>
    </location>
</feature>
<feature type="compositionally biased region" description="Polar residues" evidence="1">
    <location>
        <begin position="1077"/>
        <end position="1090"/>
    </location>
</feature>
<evidence type="ECO:0000313" key="4">
    <source>
        <dbReference type="EMBL" id="QIA88635.1"/>
    </source>
</evidence>
<feature type="region of interest" description="Disordered" evidence="1">
    <location>
        <begin position="674"/>
        <end position="1090"/>
    </location>
</feature>
<dbReference type="Proteomes" id="UP000464749">
    <property type="component" value="Plasmid unnamed2"/>
</dbReference>
<dbReference type="NCBIfam" id="NF045890">
    <property type="entry name" value="conj_pls20_p028"/>
    <property type="match status" value="1"/>
</dbReference>
<gene>
    <name evidence="4" type="ORF">FEE39_10355</name>
</gene>
<reference evidence="4 5" key="1">
    <citation type="submission" date="2019-06" db="EMBL/GenBank/DDBJ databases">
        <title>Whole genome sequencing of Lactobacillus johnsonii strain G2A.</title>
        <authorList>
            <person name="Conlan S."/>
            <person name="Thomas P.J."/>
            <person name="Mullikin J."/>
            <person name="Singer J."/>
            <person name="Weaver C."/>
            <person name="Segre J.A."/>
        </authorList>
    </citation>
    <scope>NUCLEOTIDE SEQUENCE [LARGE SCALE GENOMIC DNA]</scope>
    <source>
        <strain evidence="4 5">G2A</strain>
        <plasmid evidence="4 5">unnamed2</plasmid>
    </source>
</reference>
<geneLocation type="plasmid" evidence="4 5">
    <name>unnamed2</name>
</geneLocation>
<feature type="compositionally biased region" description="Polar residues" evidence="1">
    <location>
        <begin position="1024"/>
        <end position="1048"/>
    </location>
</feature>
<feature type="compositionally biased region" description="Basic and acidic residues" evidence="1">
    <location>
        <begin position="1049"/>
        <end position="1074"/>
    </location>
</feature>
<dbReference type="AlphaFoldDB" id="A0A9X7TI34"/>
<keyword evidence="2" id="KW-0812">Transmembrane</keyword>
<evidence type="ECO:0000259" key="3">
    <source>
        <dbReference type="Pfam" id="PF26635"/>
    </source>
</evidence>
<keyword evidence="2" id="KW-1133">Transmembrane helix</keyword>
<keyword evidence="2" id="KW-0472">Membrane</keyword>
<feature type="compositionally biased region" description="Low complexity" evidence="1">
    <location>
        <begin position="958"/>
        <end position="967"/>
    </location>
</feature>
<accession>A0A9X7TI34</accession>
<dbReference type="InterPro" id="IPR058066">
    <property type="entry name" value="pXO2-14_N"/>
</dbReference>
<feature type="transmembrane region" description="Helical" evidence="2">
    <location>
        <begin position="132"/>
        <end position="151"/>
    </location>
</feature>
<feature type="compositionally biased region" description="Low complexity" evidence="1">
    <location>
        <begin position="976"/>
        <end position="988"/>
    </location>
</feature>
<protein>
    <recommendedName>
        <fullName evidence="3">DUF8208 domain-containing protein</fullName>
    </recommendedName>
</protein>
<name>A0A9X7TI34_LACJH</name>
<dbReference type="InterPro" id="IPR058521">
    <property type="entry name" value="DUF8208"/>
</dbReference>
<feature type="compositionally biased region" description="Polar residues" evidence="1">
    <location>
        <begin position="887"/>
        <end position="912"/>
    </location>
</feature>
<proteinExistence type="predicted"/>
<feature type="transmembrane region" description="Helical" evidence="2">
    <location>
        <begin position="406"/>
        <end position="430"/>
    </location>
</feature>
<organism evidence="4 5">
    <name type="scientific">Lactobacillus johnsonii</name>
    <dbReference type="NCBI Taxonomy" id="33959"/>
    <lineage>
        <taxon>Bacteria</taxon>
        <taxon>Bacillati</taxon>
        <taxon>Bacillota</taxon>
        <taxon>Bacilli</taxon>
        <taxon>Lactobacillales</taxon>
        <taxon>Lactobacillaceae</taxon>
        <taxon>Lactobacillus</taxon>
    </lineage>
</organism>
<sequence length="1090" mass="119311">MKGAITTNSLLTGITNIMFLVDNSASHPAATSALREVSNYLHYHNILMYPLIYLKWGIVQIIYGIANWASQFMTDMLNTSSLVNQINGKGEIGQMVSAARSTAAVLMVLALIWVGVKIIINHEAPQLKNVVIQAILAVFLLTNLGTLTEWVNDQSVSIAKGFLGQSSNVNKDNKSYKTSDLPFKILSATTNDNEYLINTNFKDTPVKFKSNIKDTDSLTPAKVVYGRNNLKKSDVDAGNINFYKIIDWNDVDDNMPLSNKDADWKKGDYDKTGTHFLYGWLKYHKDQVPTAKSDKTKWISPDIPRWGGTNNQSSLSWGGYPRYEVNWIPCIVSLLVLTVAYIFAGYVIIKSFIELVLMNVLGLFLIGSDLSTGQKTKQVVQEVFSASLLISLQAFELALYEALVSWAVNGLAGNTWGFMIFMIAASIMVITGSQKVTKFFGVDTGAQHGLQAAGSVMYAGKQIGKGIGAAAGMAMLPSRATSAIKNTRDKIGHKYNTKGSMKRDAKTQAKEAARQNAIDKMAGFDRNGNRTVDDFDKANPNGKNLIHQTAAAEKAATQAYRKAAKGTRQADIRQRRRDAIALGARAVAGDHDGLRRATGQAGKPLANDIKQFKEGKLMSKDAFNDELNRQAKPANTVGAVNQSGPTSLDKYHDWQKRADAYDKANDLAGTKAAVGINPETNDPYSYDEWRNNVGDVRTNDVPDTNLDGSKFEAPTDSNVQTDPRSVEEFDQAQDFKNDENGDETAPKEDQPNGPDDDPDDPNDPPTPPSGNENNGDDIPPKDNKPTNNEPSPNNNPSNLAKSSKFVEDADPVENSPANKQQRTNIPNTEAPTQSTKNSSESRFVDDVKRSSQSQTQKPGQVAPTPIVKNAWSSSNATSATNPAKGMPTQNTSTTEDPVTTQPRTEVAETNSDLGEVTDPVETESNGTQFVDDVPTNETSANTYSPNDGWNTNISNAYEEPQATPTEQPEIRKTITNGSNGPNNSSASSEVKHDIPNENPTTVDDLDYQKNFTNNGVNDDPVNFNHATSQSSVQQPSRTIDNAWQPKQQVQHEPKQSTKPTVKHEKTVNIIERRNTKPRPTSNEASMRTTK</sequence>